<dbReference type="RefSeq" id="WP_205258794.1">
    <property type="nucleotide sequence ID" value="NZ_JAERWK010000001.1"/>
</dbReference>
<sequence>MDWPGDEHPAVAAVRAVLAPDGQPLSVRFFQRRGTVAAVVAETSRARYPVIVTARDGRWVVPSLVSGTSQPAVPRQPRSAVPPKLMWDCLHSSDLPDVVEQPSAAVWAVFMGQAALDGRLLTVESDLDVQSCEVGEDGFVAVLFRSSRHHRPRLRMRTASGETVALFTGEPGVPR</sequence>
<accession>A0A939BXR0</accession>
<name>A0A939BXR0_9ACTN</name>
<comment type="caution">
    <text evidence="1">The sequence shown here is derived from an EMBL/GenBank/DDBJ whole genome shotgun (WGS) entry which is preliminary data.</text>
</comment>
<dbReference type="EMBL" id="JAERWK010000001">
    <property type="protein sequence ID" value="MBM9465851.1"/>
    <property type="molecule type" value="Genomic_DNA"/>
</dbReference>
<protein>
    <submittedName>
        <fullName evidence="1">Uncharacterized protein</fullName>
    </submittedName>
</protein>
<organism evidence="1 2">
    <name type="scientific">Nakamurella leprariae</name>
    <dbReference type="NCBI Taxonomy" id="2803911"/>
    <lineage>
        <taxon>Bacteria</taxon>
        <taxon>Bacillati</taxon>
        <taxon>Actinomycetota</taxon>
        <taxon>Actinomycetes</taxon>
        <taxon>Nakamurellales</taxon>
        <taxon>Nakamurellaceae</taxon>
        <taxon>Nakamurella</taxon>
    </lineage>
</organism>
<gene>
    <name evidence="1" type="ORF">JL106_00985</name>
</gene>
<keyword evidence="2" id="KW-1185">Reference proteome</keyword>
<evidence type="ECO:0000313" key="1">
    <source>
        <dbReference type="EMBL" id="MBM9465851.1"/>
    </source>
</evidence>
<proteinExistence type="predicted"/>
<evidence type="ECO:0000313" key="2">
    <source>
        <dbReference type="Proteomes" id="UP000663792"/>
    </source>
</evidence>
<dbReference type="AlphaFoldDB" id="A0A939BXR0"/>
<reference evidence="1" key="1">
    <citation type="submission" date="2021-01" db="EMBL/GenBank/DDBJ databases">
        <title>YIM 132084 draft genome.</title>
        <authorList>
            <person name="An D."/>
        </authorList>
    </citation>
    <scope>NUCLEOTIDE SEQUENCE</scope>
    <source>
        <strain evidence="1">YIM 132084</strain>
    </source>
</reference>
<dbReference type="Proteomes" id="UP000663792">
    <property type="component" value="Unassembled WGS sequence"/>
</dbReference>